<gene>
    <name evidence="1" type="ORF">TNIN_302491</name>
</gene>
<accession>A0A8X7CU25</accession>
<comment type="caution">
    <text evidence="1">The sequence shown here is derived from an EMBL/GenBank/DDBJ whole genome shotgun (WGS) entry which is preliminary data.</text>
</comment>
<dbReference type="AlphaFoldDB" id="A0A8X7CU25"/>
<protein>
    <submittedName>
        <fullName evidence="1">Uncharacterized protein</fullName>
    </submittedName>
</protein>
<sequence length="110" mass="12135">MILPGCITDSGGAVSHDPIQTDEDLEDTAANFYAFRVLEAVGVSHSLVFSNSFHSWGGIGEYYGFGPVDYAIQAWVRNLLLIDSALGIEVTIFKPKIEEFWGFCFDIPVK</sequence>
<name>A0A8X7CU25_9ARAC</name>
<dbReference type="Proteomes" id="UP000886998">
    <property type="component" value="Unassembled WGS sequence"/>
</dbReference>
<keyword evidence="2" id="KW-1185">Reference proteome</keyword>
<proteinExistence type="predicted"/>
<dbReference type="EMBL" id="BMAV01022471">
    <property type="protein sequence ID" value="GFY77467.1"/>
    <property type="molecule type" value="Genomic_DNA"/>
</dbReference>
<evidence type="ECO:0000313" key="1">
    <source>
        <dbReference type="EMBL" id="GFY77467.1"/>
    </source>
</evidence>
<evidence type="ECO:0000313" key="2">
    <source>
        <dbReference type="Proteomes" id="UP000886998"/>
    </source>
</evidence>
<reference evidence="1" key="1">
    <citation type="submission" date="2020-08" db="EMBL/GenBank/DDBJ databases">
        <title>Multicomponent nature underlies the extraordinary mechanical properties of spider dragline silk.</title>
        <authorList>
            <person name="Kono N."/>
            <person name="Nakamura H."/>
            <person name="Mori M."/>
            <person name="Yoshida Y."/>
            <person name="Ohtoshi R."/>
            <person name="Malay A.D."/>
            <person name="Moran D.A.P."/>
            <person name="Tomita M."/>
            <person name="Numata K."/>
            <person name="Arakawa K."/>
        </authorList>
    </citation>
    <scope>NUCLEOTIDE SEQUENCE</scope>
</reference>
<organism evidence="1 2">
    <name type="scientific">Trichonephila inaurata madagascariensis</name>
    <dbReference type="NCBI Taxonomy" id="2747483"/>
    <lineage>
        <taxon>Eukaryota</taxon>
        <taxon>Metazoa</taxon>
        <taxon>Ecdysozoa</taxon>
        <taxon>Arthropoda</taxon>
        <taxon>Chelicerata</taxon>
        <taxon>Arachnida</taxon>
        <taxon>Araneae</taxon>
        <taxon>Araneomorphae</taxon>
        <taxon>Entelegynae</taxon>
        <taxon>Araneoidea</taxon>
        <taxon>Nephilidae</taxon>
        <taxon>Trichonephila</taxon>
        <taxon>Trichonephila inaurata</taxon>
    </lineage>
</organism>